<keyword evidence="2" id="KW-1185">Reference proteome</keyword>
<organism evidence="1 2">
    <name type="scientific">Actinomadura rubrisoli</name>
    <dbReference type="NCBI Taxonomy" id="2530368"/>
    <lineage>
        <taxon>Bacteria</taxon>
        <taxon>Bacillati</taxon>
        <taxon>Actinomycetota</taxon>
        <taxon>Actinomycetes</taxon>
        <taxon>Streptosporangiales</taxon>
        <taxon>Thermomonosporaceae</taxon>
        <taxon>Actinomadura</taxon>
    </lineage>
</organism>
<evidence type="ECO:0000313" key="2">
    <source>
        <dbReference type="Proteomes" id="UP000294513"/>
    </source>
</evidence>
<dbReference type="AlphaFoldDB" id="A0A4R5CF05"/>
<accession>A0A4R5CF05</accession>
<gene>
    <name evidence="1" type="ORF">E1298_00685</name>
</gene>
<protein>
    <submittedName>
        <fullName evidence="1">Uncharacterized protein</fullName>
    </submittedName>
</protein>
<reference evidence="1 2" key="1">
    <citation type="submission" date="2019-03" db="EMBL/GenBank/DDBJ databases">
        <title>Draft genome sequences of novel Actinobacteria.</title>
        <authorList>
            <person name="Sahin N."/>
            <person name="Ay H."/>
            <person name="Saygin H."/>
        </authorList>
    </citation>
    <scope>NUCLEOTIDE SEQUENCE [LARGE SCALE GENOMIC DNA]</scope>
    <source>
        <strain evidence="1 2">H3C3</strain>
    </source>
</reference>
<dbReference type="Proteomes" id="UP000294513">
    <property type="component" value="Unassembled WGS sequence"/>
</dbReference>
<comment type="caution">
    <text evidence="1">The sequence shown here is derived from an EMBL/GenBank/DDBJ whole genome shotgun (WGS) entry which is preliminary data.</text>
</comment>
<evidence type="ECO:0000313" key="1">
    <source>
        <dbReference type="EMBL" id="TDD97579.1"/>
    </source>
</evidence>
<proteinExistence type="predicted"/>
<name>A0A4R5CF05_9ACTN</name>
<dbReference type="RefSeq" id="WP_131888741.1">
    <property type="nucleotide sequence ID" value="NZ_SMKU01000002.1"/>
</dbReference>
<sequence>MSDDQQLGRSLMQAVGSASVAVTMIDNAAGGDPWKVLVEVRTALVRGFNGRPLVRPQTCPRGVHRDWWADAEDLVCPWCRIAALEGNPAAAADETDAA</sequence>
<dbReference type="OrthoDB" id="3260166at2"/>
<dbReference type="EMBL" id="SMKU01000002">
    <property type="protein sequence ID" value="TDD97579.1"/>
    <property type="molecule type" value="Genomic_DNA"/>
</dbReference>